<feature type="non-terminal residue" evidence="1">
    <location>
        <position position="1"/>
    </location>
</feature>
<evidence type="ECO:0000313" key="1">
    <source>
        <dbReference type="EMBL" id="KAF2008032.1"/>
    </source>
</evidence>
<keyword evidence="2" id="KW-1185">Reference proteome</keyword>
<gene>
    <name evidence="1" type="ORF">P154DRAFT_419764</name>
</gene>
<organism evidence="1 2">
    <name type="scientific">Amniculicola lignicola CBS 123094</name>
    <dbReference type="NCBI Taxonomy" id="1392246"/>
    <lineage>
        <taxon>Eukaryota</taxon>
        <taxon>Fungi</taxon>
        <taxon>Dikarya</taxon>
        <taxon>Ascomycota</taxon>
        <taxon>Pezizomycotina</taxon>
        <taxon>Dothideomycetes</taxon>
        <taxon>Pleosporomycetidae</taxon>
        <taxon>Pleosporales</taxon>
        <taxon>Amniculicolaceae</taxon>
        <taxon>Amniculicola</taxon>
    </lineage>
</organism>
<evidence type="ECO:0000313" key="2">
    <source>
        <dbReference type="Proteomes" id="UP000799779"/>
    </source>
</evidence>
<dbReference type="OrthoDB" id="3687247at2759"/>
<dbReference type="EMBL" id="ML977556">
    <property type="protein sequence ID" value="KAF2008032.1"/>
    <property type="molecule type" value="Genomic_DNA"/>
</dbReference>
<sequence>YKKREITEIRWINGKDNLVDVYMKKSLNIALETLILTNKLNIKVKVSVD</sequence>
<dbReference type="AlphaFoldDB" id="A0A6A5X521"/>
<protein>
    <submittedName>
        <fullName evidence="1">Uncharacterized protein</fullName>
    </submittedName>
</protein>
<accession>A0A6A5X521</accession>
<proteinExistence type="predicted"/>
<dbReference type="Proteomes" id="UP000799779">
    <property type="component" value="Unassembled WGS sequence"/>
</dbReference>
<reference evidence="1" key="1">
    <citation type="journal article" date="2020" name="Stud. Mycol.">
        <title>101 Dothideomycetes genomes: a test case for predicting lifestyles and emergence of pathogens.</title>
        <authorList>
            <person name="Haridas S."/>
            <person name="Albert R."/>
            <person name="Binder M."/>
            <person name="Bloem J."/>
            <person name="Labutti K."/>
            <person name="Salamov A."/>
            <person name="Andreopoulos B."/>
            <person name="Baker S."/>
            <person name="Barry K."/>
            <person name="Bills G."/>
            <person name="Bluhm B."/>
            <person name="Cannon C."/>
            <person name="Castanera R."/>
            <person name="Culley D."/>
            <person name="Daum C."/>
            <person name="Ezra D."/>
            <person name="Gonzalez J."/>
            <person name="Henrissat B."/>
            <person name="Kuo A."/>
            <person name="Liang C."/>
            <person name="Lipzen A."/>
            <person name="Lutzoni F."/>
            <person name="Magnuson J."/>
            <person name="Mondo S."/>
            <person name="Nolan M."/>
            <person name="Ohm R."/>
            <person name="Pangilinan J."/>
            <person name="Park H.-J."/>
            <person name="Ramirez L."/>
            <person name="Alfaro M."/>
            <person name="Sun H."/>
            <person name="Tritt A."/>
            <person name="Yoshinaga Y."/>
            <person name="Zwiers L.-H."/>
            <person name="Turgeon B."/>
            <person name="Goodwin S."/>
            <person name="Spatafora J."/>
            <person name="Crous P."/>
            <person name="Grigoriev I."/>
        </authorList>
    </citation>
    <scope>NUCLEOTIDE SEQUENCE</scope>
    <source>
        <strain evidence="1">CBS 123094</strain>
    </source>
</reference>
<name>A0A6A5X521_9PLEO</name>